<feature type="transmembrane region" description="Helical" evidence="1">
    <location>
        <begin position="396"/>
        <end position="413"/>
    </location>
</feature>
<accession>A0ABV8VX83</accession>
<protein>
    <submittedName>
        <fullName evidence="2">O-antigen ligase family protein</fullName>
    </submittedName>
</protein>
<feature type="transmembrane region" description="Helical" evidence="1">
    <location>
        <begin position="176"/>
        <end position="194"/>
    </location>
</feature>
<gene>
    <name evidence="2" type="ORF">ACFOZ1_15325</name>
</gene>
<feature type="transmembrane region" description="Helical" evidence="1">
    <location>
        <begin position="118"/>
        <end position="136"/>
    </location>
</feature>
<keyword evidence="3" id="KW-1185">Reference proteome</keyword>
<evidence type="ECO:0000313" key="3">
    <source>
        <dbReference type="Proteomes" id="UP001595880"/>
    </source>
</evidence>
<feature type="transmembrane region" description="Helical" evidence="1">
    <location>
        <begin position="239"/>
        <end position="254"/>
    </location>
</feature>
<sequence>MSSFSFRQRRINIIGIIALVAIALTIGVSASIYSTSFFFLAILTIIAAFLVILMITKTENTMVFLVTLLLISLFLIPGFSVAGIGVRLDDAIVICLAMLVIVMFIKESQNIQTPINKWIIIYCIYVMSITLINIILNNLSLIYMFYFIKEVQYFIYFFAFVYVMKNKWFRKKFKNILLFLILLSMGWGFYQLLFDASVGYYGIGLVSVTASSQTGGVYFLISIFSLYLINTEKTLRRRVFYFILFMSSSGLLFATISRTAILAFVLTYVVYLFFMLFRMSVRRVLIWVYVTLMAAPLIYLVIKDYLPSISERLGRMDEGANTRTAKWDYLLSFSSDIGAIFGEGRGFVQTITGGLTLSADSQYIRNILELGYIGSALFLFIILSLLIFAFKNMKSFYGESLFLILSTCGFLIMSITHEVFLVTIQASFYWVLVGIFVGKIIHRKKDEEEIIDNNN</sequence>
<feature type="transmembrane region" description="Helical" evidence="1">
    <location>
        <begin position="142"/>
        <end position="164"/>
    </location>
</feature>
<reference evidence="3" key="1">
    <citation type="journal article" date="2019" name="Int. J. Syst. Evol. Microbiol.">
        <title>The Global Catalogue of Microorganisms (GCM) 10K type strain sequencing project: providing services to taxonomists for standard genome sequencing and annotation.</title>
        <authorList>
            <consortium name="The Broad Institute Genomics Platform"/>
            <consortium name="The Broad Institute Genome Sequencing Center for Infectious Disease"/>
            <person name="Wu L."/>
            <person name="Ma J."/>
        </authorList>
    </citation>
    <scope>NUCLEOTIDE SEQUENCE [LARGE SCALE GENOMIC DNA]</scope>
    <source>
        <strain evidence="3">KACC 14058</strain>
    </source>
</reference>
<proteinExistence type="predicted"/>
<dbReference type="GO" id="GO:0016874">
    <property type="term" value="F:ligase activity"/>
    <property type="evidence" value="ECO:0007669"/>
    <property type="project" value="UniProtKB-KW"/>
</dbReference>
<organism evidence="2 3">
    <name type="scientific">Gracilibacillus marinus</name>
    <dbReference type="NCBI Taxonomy" id="630535"/>
    <lineage>
        <taxon>Bacteria</taxon>
        <taxon>Bacillati</taxon>
        <taxon>Bacillota</taxon>
        <taxon>Bacilli</taxon>
        <taxon>Bacillales</taxon>
        <taxon>Bacillaceae</taxon>
        <taxon>Gracilibacillus</taxon>
    </lineage>
</organism>
<feature type="transmembrane region" description="Helical" evidence="1">
    <location>
        <begin position="12"/>
        <end position="32"/>
    </location>
</feature>
<name>A0ABV8VX83_9BACI</name>
<feature type="transmembrane region" description="Helical" evidence="1">
    <location>
        <begin position="38"/>
        <end position="56"/>
    </location>
</feature>
<feature type="transmembrane region" description="Helical" evidence="1">
    <location>
        <begin position="63"/>
        <end position="85"/>
    </location>
</feature>
<dbReference type="RefSeq" id="WP_390200684.1">
    <property type="nucleotide sequence ID" value="NZ_JBHSDV010000006.1"/>
</dbReference>
<feature type="transmembrane region" description="Helical" evidence="1">
    <location>
        <begin position="260"/>
        <end position="277"/>
    </location>
</feature>
<feature type="transmembrane region" description="Helical" evidence="1">
    <location>
        <begin position="370"/>
        <end position="389"/>
    </location>
</feature>
<keyword evidence="1" id="KW-0472">Membrane</keyword>
<evidence type="ECO:0000313" key="2">
    <source>
        <dbReference type="EMBL" id="MFC4389152.1"/>
    </source>
</evidence>
<feature type="transmembrane region" description="Helical" evidence="1">
    <location>
        <begin position="419"/>
        <end position="438"/>
    </location>
</feature>
<keyword evidence="1" id="KW-1133">Transmembrane helix</keyword>
<feature type="transmembrane region" description="Helical" evidence="1">
    <location>
        <begin position="91"/>
        <end position="106"/>
    </location>
</feature>
<keyword evidence="2" id="KW-0436">Ligase</keyword>
<dbReference type="Proteomes" id="UP001595880">
    <property type="component" value="Unassembled WGS sequence"/>
</dbReference>
<evidence type="ECO:0000256" key="1">
    <source>
        <dbReference type="SAM" id="Phobius"/>
    </source>
</evidence>
<feature type="transmembrane region" description="Helical" evidence="1">
    <location>
        <begin position="200"/>
        <end position="227"/>
    </location>
</feature>
<keyword evidence="1" id="KW-0812">Transmembrane</keyword>
<feature type="transmembrane region" description="Helical" evidence="1">
    <location>
        <begin position="284"/>
        <end position="302"/>
    </location>
</feature>
<comment type="caution">
    <text evidence="2">The sequence shown here is derived from an EMBL/GenBank/DDBJ whole genome shotgun (WGS) entry which is preliminary data.</text>
</comment>
<dbReference type="EMBL" id="JBHSDV010000006">
    <property type="protein sequence ID" value="MFC4389152.1"/>
    <property type="molecule type" value="Genomic_DNA"/>
</dbReference>